<keyword evidence="2" id="KW-1185">Reference proteome</keyword>
<comment type="caution">
    <text evidence="1">The sequence shown here is derived from an EMBL/GenBank/DDBJ whole genome shotgun (WGS) entry which is preliminary data.</text>
</comment>
<protein>
    <submittedName>
        <fullName evidence="1">Uncharacterized protein</fullName>
    </submittedName>
</protein>
<dbReference type="AlphaFoldDB" id="A0A5D0CLA7"/>
<proteinExistence type="predicted"/>
<sequence length="113" mass="13525">MYYYQYYPDRVCVMYYPYYHYPVNTGYFYYPVNLTADCDCEGVPTEEGDVNDLYNKWRECEANPKPGQICIQLCYDPQVEAGPTSCCWELYCSYRRAREAWYKNWIQGTISTP</sequence>
<organism evidence="1 2">
    <name type="scientific">Paenibacillus faecis</name>
    <dbReference type="NCBI Taxonomy" id="862114"/>
    <lineage>
        <taxon>Bacteria</taxon>
        <taxon>Bacillati</taxon>
        <taxon>Bacillota</taxon>
        <taxon>Bacilli</taxon>
        <taxon>Bacillales</taxon>
        <taxon>Paenibacillaceae</taxon>
        <taxon>Paenibacillus</taxon>
    </lineage>
</organism>
<reference evidence="1 2" key="1">
    <citation type="submission" date="2019-08" db="EMBL/GenBank/DDBJ databases">
        <title>Genome sequencing of Paenibacillus faecis DSM 23593(T).</title>
        <authorList>
            <person name="Kook J.-K."/>
            <person name="Park S.-N."/>
            <person name="Lim Y.K."/>
        </authorList>
    </citation>
    <scope>NUCLEOTIDE SEQUENCE [LARGE SCALE GENOMIC DNA]</scope>
    <source>
        <strain evidence="1 2">DSM 23593</strain>
    </source>
</reference>
<evidence type="ECO:0000313" key="2">
    <source>
        <dbReference type="Proteomes" id="UP000325218"/>
    </source>
</evidence>
<evidence type="ECO:0000313" key="1">
    <source>
        <dbReference type="EMBL" id="TYA09944.1"/>
    </source>
</evidence>
<dbReference type="Proteomes" id="UP000325218">
    <property type="component" value="Unassembled WGS sequence"/>
</dbReference>
<name>A0A5D0CLA7_9BACL</name>
<accession>A0A5D0CLA7</accession>
<gene>
    <name evidence="1" type="ORF">FRY98_25355</name>
</gene>
<dbReference type="RefSeq" id="WP_148457477.1">
    <property type="nucleotide sequence ID" value="NZ_VSDO01000006.1"/>
</dbReference>
<dbReference type="EMBL" id="VSDO01000006">
    <property type="protein sequence ID" value="TYA09944.1"/>
    <property type="molecule type" value="Genomic_DNA"/>
</dbReference>